<organism evidence="3 4">
    <name type="scientific">Undibacterium macrobrachii</name>
    <dbReference type="NCBI Taxonomy" id="1119058"/>
    <lineage>
        <taxon>Bacteria</taxon>
        <taxon>Pseudomonadati</taxon>
        <taxon>Pseudomonadota</taxon>
        <taxon>Betaproteobacteria</taxon>
        <taxon>Burkholderiales</taxon>
        <taxon>Oxalobacteraceae</taxon>
        <taxon>Undibacterium</taxon>
    </lineage>
</organism>
<keyword evidence="1" id="KW-0812">Transmembrane</keyword>
<keyword evidence="1" id="KW-0472">Membrane</keyword>
<keyword evidence="1" id="KW-1133">Transmembrane helix</keyword>
<dbReference type="InterPro" id="IPR024163">
    <property type="entry name" value="Aerotolerance_reg_N"/>
</dbReference>
<dbReference type="EMBL" id="BMYT01000002">
    <property type="protein sequence ID" value="GGX10064.1"/>
    <property type="molecule type" value="Genomic_DNA"/>
</dbReference>
<protein>
    <recommendedName>
        <fullName evidence="2">Aerotolerance regulator N-terminal domain-containing protein</fullName>
    </recommendedName>
</protein>
<evidence type="ECO:0000256" key="1">
    <source>
        <dbReference type="SAM" id="Phobius"/>
    </source>
</evidence>
<keyword evidence="4" id="KW-1185">Reference proteome</keyword>
<gene>
    <name evidence="3" type="ORF">GCM10011282_15430</name>
</gene>
<dbReference type="Proteomes" id="UP000620127">
    <property type="component" value="Unassembled WGS sequence"/>
</dbReference>
<reference evidence="4" key="1">
    <citation type="journal article" date="2019" name="Int. J. Syst. Evol. Microbiol.">
        <title>The Global Catalogue of Microorganisms (GCM) 10K type strain sequencing project: providing services to taxonomists for standard genome sequencing and annotation.</title>
        <authorList>
            <consortium name="The Broad Institute Genomics Platform"/>
            <consortium name="The Broad Institute Genome Sequencing Center for Infectious Disease"/>
            <person name="Wu L."/>
            <person name="Ma J."/>
        </authorList>
    </citation>
    <scope>NUCLEOTIDE SEQUENCE [LARGE SCALE GENOMIC DNA]</scope>
    <source>
        <strain evidence="4">KCTC 23916</strain>
    </source>
</reference>
<dbReference type="NCBIfam" id="TIGR02226">
    <property type="entry name" value="two_anch"/>
    <property type="match status" value="1"/>
</dbReference>
<dbReference type="InterPro" id="IPR011933">
    <property type="entry name" value="Double_TM_dom"/>
</dbReference>
<evidence type="ECO:0000313" key="4">
    <source>
        <dbReference type="Proteomes" id="UP000620127"/>
    </source>
</evidence>
<feature type="domain" description="Aerotolerance regulator N-terminal" evidence="2">
    <location>
        <begin position="8"/>
        <end position="78"/>
    </location>
</feature>
<name>A0ABQ2XE32_9BURK</name>
<feature type="transmembrane region" description="Helical" evidence="1">
    <location>
        <begin position="6"/>
        <end position="26"/>
    </location>
</feature>
<proteinExistence type="predicted"/>
<dbReference type="RefSeq" id="WP_189345470.1">
    <property type="nucleotide sequence ID" value="NZ_BMYT01000002.1"/>
</dbReference>
<accession>A0ABQ2XE32</accession>
<evidence type="ECO:0000313" key="3">
    <source>
        <dbReference type="EMBL" id="GGX10064.1"/>
    </source>
</evidence>
<comment type="caution">
    <text evidence="3">The sequence shown here is derived from an EMBL/GenBank/DDBJ whole genome shotgun (WGS) entry which is preliminary data.</text>
</comment>
<evidence type="ECO:0000259" key="2">
    <source>
        <dbReference type="Pfam" id="PF07584"/>
    </source>
</evidence>
<dbReference type="Pfam" id="PF07584">
    <property type="entry name" value="BatA"/>
    <property type="match status" value="1"/>
</dbReference>
<feature type="transmembrane region" description="Helical" evidence="1">
    <location>
        <begin position="60"/>
        <end position="84"/>
    </location>
</feature>
<sequence>MMNFNLGLSPAWWLLLPLLILPIWWLRQRRETLVRKTLATAKFLAPAKPQLVRVWRWREWLLMLLRCLLLLMVIVYLASLFIAWRGDTVLVGDDLDPLWLQQQLKETGMQNAKQRRFCARTECDVQSSQLLYWLVEHQKDWQVDARILILARAGQLAWSAESPQLLPKTEIRVQDYPLKAPVRTHYIALRSDHPEVWQSLFRAFSVAGDGQDRYVWQQQADAKTDLIIWDSNQSVPSNWQAPYWWMKRPAKELPKDWIAQNNPALAGLALHQYQRGKVRYWLTEQAGQWPMYKLEETKQWYRAWQQSRAQQVDLIYTGMQLPRAQVSQASQQENTRQLLLLCLLVIFALERMLSHVKRL</sequence>